<accession>A0AAV3UIH9</accession>
<dbReference type="EMBL" id="BAABKX010000009">
    <property type="protein sequence ID" value="GAA5051847.1"/>
    <property type="molecule type" value="Genomic_DNA"/>
</dbReference>
<dbReference type="SUPFAM" id="SSF56281">
    <property type="entry name" value="Metallo-hydrolase/oxidoreductase"/>
    <property type="match status" value="1"/>
</dbReference>
<evidence type="ECO:0000313" key="3">
    <source>
        <dbReference type="Proteomes" id="UP001501729"/>
    </source>
</evidence>
<proteinExistence type="predicted"/>
<dbReference type="InterPro" id="IPR001279">
    <property type="entry name" value="Metallo-B-lactamas"/>
</dbReference>
<evidence type="ECO:0000259" key="1">
    <source>
        <dbReference type="SMART" id="SM00849"/>
    </source>
</evidence>
<dbReference type="Gene3D" id="3.60.15.10">
    <property type="entry name" value="Ribonuclease Z/Hydroxyacylglutathione hydrolase-like"/>
    <property type="match status" value="1"/>
</dbReference>
<dbReference type="GeneID" id="68615466"/>
<reference evidence="2 3" key="1">
    <citation type="journal article" date="2019" name="Int. J. Syst. Evol. Microbiol.">
        <title>The Global Catalogue of Microorganisms (GCM) 10K type strain sequencing project: providing services to taxonomists for standard genome sequencing and annotation.</title>
        <authorList>
            <consortium name="The Broad Institute Genomics Platform"/>
            <consortium name="The Broad Institute Genome Sequencing Center for Infectious Disease"/>
            <person name="Wu L."/>
            <person name="Ma J."/>
        </authorList>
    </citation>
    <scope>NUCLEOTIDE SEQUENCE [LARGE SCALE GENOMIC DNA]</scope>
    <source>
        <strain evidence="2 3">JCM 17504</strain>
    </source>
</reference>
<dbReference type="Proteomes" id="UP001501729">
    <property type="component" value="Unassembled WGS sequence"/>
</dbReference>
<comment type="caution">
    <text evidence="2">The sequence shown here is derived from an EMBL/GenBank/DDBJ whole genome shotgun (WGS) entry which is preliminary data.</text>
</comment>
<name>A0AAV3UIH9_9EURY</name>
<sequence length="299" mass="32830">MERIGVGTGNPEGTNSSYVFPKREVVIDPGPPGDTPWQQLKDGLANVSLQPTDVSTIFVTHWHIDHAGLAPRLAKEANADIAMHKADAQLVAEYRDERERRLNRDMQSLEQWGVPEDIIQSVRNQDTPSPLPDQIPVRQLSDGDQFNGLEVIHTPGHTSGHASVTVDGQLFVGDAVLPTYTPNVGGSDTRTTQPLQTYYQTLERLRTREEIAYPGHGKNVSLGDRIDEIFAHHKKRSEQVLSLVQKRGPVTPWEIATILFGEMSGIHVKLGAGEAAAHLTALAEKGDIDLAAENPYSFS</sequence>
<dbReference type="PANTHER" id="PTHR23131:SF4">
    <property type="entry name" value="METALLO-BETA-LACTAMASE SUPERFAMILY POTEIN"/>
    <property type="match status" value="1"/>
</dbReference>
<dbReference type="SMART" id="SM00849">
    <property type="entry name" value="Lactamase_B"/>
    <property type="match status" value="1"/>
</dbReference>
<organism evidence="2 3">
    <name type="scientific">Haladaptatus pallidirubidus</name>
    <dbReference type="NCBI Taxonomy" id="1008152"/>
    <lineage>
        <taxon>Archaea</taxon>
        <taxon>Methanobacteriati</taxon>
        <taxon>Methanobacteriota</taxon>
        <taxon>Stenosarchaea group</taxon>
        <taxon>Halobacteria</taxon>
        <taxon>Halobacteriales</taxon>
        <taxon>Haladaptataceae</taxon>
        <taxon>Haladaptatus</taxon>
    </lineage>
</organism>
<gene>
    <name evidence="2" type="ORF">GCM10025751_27480</name>
</gene>
<dbReference type="InterPro" id="IPR050662">
    <property type="entry name" value="Sec-metab_biosynth-thioest"/>
</dbReference>
<feature type="domain" description="Metallo-beta-lactamase" evidence="1">
    <location>
        <begin position="13"/>
        <end position="216"/>
    </location>
</feature>
<dbReference type="Pfam" id="PF00753">
    <property type="entry name" value="Lactamase_B"/>
    <property type="match status" value="1"/>
</dbReference>
<evidence type="ECO:0000313" key="2">
    <source>
        <dbReference type="EMBL" id="GAA5051847.1"/>
    </source>
</evidence>
<dbReference type="RefSeq" id="WP_227777351.1">
    <property type="nucleotide sequence ID" value="NZ_BAABKX010000009.1"/>
</dbReference>
<dbReference type="AlphaFoldDB" id="A0AAV3UIH9"/>
<keyword evidence="3" id="KW-1185">Reference proteome</keyword>
<protein>
    <submittedName>
        <fullName evidence="2">MBL fold metallo-hydrolase</fullName>
    </submittedName>
</protein>
<dbReference type="InterPro" id="IPR036866">
    <property type="entry name" value="RibonucZ/Hydroxyglut_hydro"/>
</dbReference>
<dbReference type="PANTHER" id="PTHR23131">
    <property type="entry name" value="ENDORIBONUCLEASE LACTB2"/>
    <property type="match status" value="1"/>
</dbReference>